<sequence>MGVMDENAPAAAGPGEGAAEPRRLHRAAEGRMVLGVCAGLGRATGIDPVLFRVGLGLLVLASGVGVMLYAAGWLLMGDPQGRPSYLEQWTSRRFEPETVLALMGAVFALGVVVNLGAGGVGRPTIVVATVFVIVLLAAHARGADLRTLMRTLPERVSRSRVTPEEANRPSAPPPVPGPADEPFAPHGPYAGRAADGAYRWSRHHAAAAAAPPAGAPPSPGASVPPGAPPARGASAAGAPYSWPPSAAAGGAPHAGGAPVPPGPARAGTGAPPPRGGAVPYGEAMPYGGAGAAAPPAKRGKAGKERRPRTFLALLTLLAAVAVGAAVAGHLPGRQDIASPVLGGAVLMTVGAGLVVSAWYGRATSLVAVGTVMSLVLIGGSAVSGTPKRFGDQRWEPAGVPEARQEHNLAVGSGRLDLTLLTLAPGSRTRVEAAVGLGEMEVIVPANARVEVTATSMLGDVRIDGRMRGGANVRHERVIEAEPDAGPNPPVIELRVRASLGDVEVRRG</sequence>
<name>A0A3A4A9Q0_9ACTN</name>
<feature type="domain" description="Phage shock protein PspC N-terminal" evidence="3">
    <location>
        <begin position="22"/>
        <end position="76"/>
    </location>
</feature>
<dbReference type="Pfam" id="PF04024">
    <property type="entry name" value="PspC"/>
    <property type="match status" value="1"/>
</dbReference>
<feature type="transmembrane region" description="Helical" evidence="2">
    <location>
        <begin position="336"/>
        <end position="358"/>
    </location>
</feature>
<dbReference type="InterPro" id="IPR007168">
    <property type="entry name" value="Phageshock_PspC_N"/>
</dbReference>
<feature type="transmembrane region" description="Helical" evidence="2">
    <location>
        <begin position="49"/>
        <end position="77"/>
    </location>
</feature>
<dbReference type="AlphaFoldDB" id="A0A3A4A9Q0"/>
<evidence type="ECO:0000256" key="2">
    <source>
        <dbReference type="SAM" id="Phobius"/>
    </source>
</evidence>
<feature type="compositionally biased region" description="Pro residues" evidence="1">
    <location>
        <begin position="170"/>
        <end position="179"/>
    </location>
</feature>
<dbReference type="Pfam" id="PF09922">
    <property type="entry name" value="LiaF-like_C"/>
    <property type="match status" value="1"/>
</dbReference>
<evidence type="ECO:0000259" key="4">
    <source>
        <dbReference type="Pfam" id="PF09922"/>
    </source>
</evidence>
<keyword evidence="2" id="KW-1133">Transmembrane helix</keyword>
<keyword evidence="6" id="KW-1185">Reference proteome</keyword>
<feature type="compositionally biased region" description="Basic and acidic residues" evidence="1">
    <location>
        <begin position="156"/>
        <end position="167"/>
    </location>
</feature>
<dbReference type="OrthoDB" id="3535301at2"/>
<feature type="transmembrane region" description="Helical" evidence="2">
    <location>
        <begin position="365"/>
        <end position="383"/>
    </location>
</feature>
<keyword evidence="2" id="KW-0472">Membrane</keyword>
<dbReference type="EMBL" id="QZEY01000018">
    <property type="protein sequence ID" value="RJL23627.1"/>
    <property type="molecule type" value="Genomic_DNA"/>
</dbReference>
<reference evidence="5 6" key="1">
    <citation type="submission" date="2018-09" db="EMBL/GenBank/DDBJ databases">
        <title>YIM 75507 draft genome.</title>
        <authorList>
            <person name="Tang S."/>
            <person name="Feng Y."/>
        </authorList>
    </citation>
    <scope>NUCLEOTIDE SEQUENCE [LARGE SCALE GENOMIC DNA]</scope>
    <source>
        <strain evidence="5 6">YIM 75507</strain>
    </source>
</reference>
<feature type="region of interest" description="Disordered" evidence="1">
    <location>
        <begin position="156"/>
        <end position="190"/>
    </location>
</feature>
<feature type="transmembrane region" description="Helical" evidence="2">
    <location>
        <begin position="310"/>
        <end position="330"/>
    </location>
</feature>
<feature type="compositionally biased region" description="Low complexity" evidence="1">
    <location>
        <begin position="264"/>
        <end position="281"/>
    </location>
</feature>
<evidence type="ECO:0000256" key="1">
    <source>
        <dbReference type="SAM" id="MobiDB-lite"/>
    </source>
</evidence>
<feature type="region of interest" description="Disordered" evidence="1">
    <location>
        <begin position="202"/>
        <end position="281"/>
    </location>
</feature>
<dbReference type="Proteomes" id="UP000265768">
    <property type="component" value="Unassembled WGS sequence"/>
</dbReference>
<evidence type="ECO:0000259" key="3">
    <source>
        <dbReference type="Pfam" id="PF04024"/>
    </source>
</evidence>
<comment type="caution">
    <text evidence="5">The sequence shown here is derived from an EMBL/GenBank/DDBJ whole genome shotgun (WGS) entry which is preliminary data.</text>
</comment>
<feature type="transmembrane region" description="Helical" evidence="2">
    <location>
        <begin position="98"/>
        <end position="117"/>
    </location>
</feature>
<evidence type="ECO:0000313" key="5">
    <source>
        <dbReference type="EMBL" id="RJL23627.1"/>
    </source>
</evidence>
<organism evidence="5 6">
    <name type="scientific">Bailinhaonella thermotolerans</name>
    <dbReference type="NCBI Taxonomy" id="1070861"/>
    <lineage>
        <taxon>Bacteria</taxon>
        <taxon>Bacillati</taxon>
        <taxon>Actinomycetota</taxon>
        <taxon>Actinomycetes</taxon>
        <taxon>Streptosporangiales</taxon>
        <taxon>Streptosporangiaceae</taxon>
        <taxon>Bailinhaonella</taxon>
    </lineage>
</organism>
<evidence type="ECO:0000313" key="6">
    <source>
        <dbReference type="Proteomes" id="UP000265768"/>
    </source>
</evidence>
<feature type="region of interest" description="Disordered" evidence="1">
    <location>
        <begin position="1"/>
        <end position="22"/>
    </location>
</feature>
<keyword evidence="2" id="KW-0812">Transmembrane</keyword>
<dbReference type="InterPro" id="IPR024425">
    <property type="entry name" value="LiaF-like_C"/>
</dbReference>
<accession>A0A3A4A9Q0</accession>
<protein>
    <submittedName>
        <fullName evidence="5">PspC domain-containing protein</fullName>
    </submittedName>
</protein>
<feature type="compositionally biased region" description="Low complexity" evidence="1">
    <location>
        <begin position="220"/>
        <end position="257"/>
    </location>
</feature>
<gene>
    <name evidence="5" type="ORF">D5H75_32535</name>
</gene>
<feature type="domain" description="Cell wall-active antibiotics response LiaF-like C-terminal" evidence="4">
    <location>
        <begin position="407"/>
        <end position="504"/>
    </location>
</feature>
<proteinExistence type="predicted"/>
<feature type="transmembrane region" description="Helical" evidence="2">
    <location>
        <begin position="123"/>
        <end position="140"/>
    </location>
</feature>